<dbReference type="InterPro" id="IPR011990">
    <property type="entry name" value="TPR-like_helical_dom_sf"/>
</dbReference>
<dbReference type="Gene3D" id="1.25.40.10">
    <property type="entry name" value="Tetratricopeptide repeat domain"/>
    <property type="match status" value="2"/>
</dbReference>
<dbReference type="SUPFAM" id="SSF48452">
    <property type="entry name" value="TPR-like"/>
    <property type="match status" value="2"/>
</dbReference>
<accession>A0A5C3KK31</accession>
<dbReference type="STRING" id="230819.A0A5C3KK31"/>
<dbReference type="PANTHER" id="PTHR19959:SF119">
    <property type="entry name" value="FUNGAL LIPASE-LIKE DOMAIN-CONTAINING PROTEIN"/>
    <property type="match status" value="1"/>
</dbReference>
<protein>
    <recommendedName>
        <fullName evidence="3">TPR-like protein</fullName>
    </recommendedName>
</protein>
<sequence length="563" mass="62474">MKKLGNLFSQFVGGGTGTKKSAKCTEAGTVDSLSARCTANGCKPQGTLDLPHGKACRKRIAHFEAQIATYRAKSAAGDWPFFGHQYRAEVYIVKAQSCIAKELINIGHFSDALVLVEDALAGHLRLCNEIEEDNWSRVDRWNLRGLAGSLEDYAACLCHLGRDEEALAYIQEAHATYLRLAAEDPIQYDKDLAQSHINLARCLDKCGRGVAAIDYFLGGISIYQRTLLSHSDNNSAGLRELLGNSYRSYAACLTNLGRNKESYTFAELSVREFQHIHSNQTDPTRHGVGLSQSLSQLAQASHLCGQDQEAIAAHKKRIAVHRSLVTKDSARFETLLAWGLADYGDLLMEIGQHADAVTPFQEVIAIRRRRVKYLPSSTQEDELDLVAAFRKLEQCLDGAGKTGEGLDEALEAVTMCRRSILAFQNMELWEPQLSYSLDWQSTCLRALGRLEEAVAAETEAVTVYRSWAKRDATKQEPFSLLLSRLVETLEESGAFIEAARVNMELVEALTKLAEMDWSKFHHFLASSMRKHILYREKFGVDGVGSEESWNVRPAPTGAILGPK</sequence>
<reference evidence="1 2" key="1">
    <citation type="journal article" date="2019" name="Nat. Ecol. Evol.">
        <title>Megaphylogeny resolves global patterns of mushroom evolution.</title>
        <authorList>
            <person name="Varga T."/>
            <person name="Krizsan K."/>
            <person name="Foldi C."/>
            <person name="Dima B."/>
            <person name="Sanchez-Garcia M."/>
            <person name="Sanchez-Ramirez S."/>
            <person name="Szollosi G.J."/>
            <person name="Szarkandi J.G."/>
            <person name="Papp V."/>
            <person name="Albert L."/>
            <person name="Andreopoulos W."/>
            <person name="Angelini C."/>
            <person name="Antonin V."/>
            <person name="Barry K.W."/>
            <person name="Bougher N.L."/>
            <person name="Buchanan P."/>
            <person name="Buyck B."/>
            <person name="Bense V."/>
            <person name="Catcheside P."/>
            <person name="Chovatia M."/>
            <person name="Cooper J."/>
            <person name="Damon W."/>
            <person name="Desjardin D."/>
            <person name="Finy P."/>
            <person name="Geml J."/>
            <person name="Haridas S."/>
            <person name="Hughes K."/>
            <person name="Justo A."/>
            <person name="Karasinski D."/>
            <person name="Kautmanova I."/>
            <person name="Kiss B."/>
            <person name="Kocsube S."/>
            <person name="Kotiranta H."/>
            <person name="LaButti K.M."/>
            <person name="Lechner B.E."/>
            <person name="Liimatainen K."/>
            <person name="Lipzen A."/>
            <person name="Lukacs Z."/>
            <person name="Mihaltcheva S."/>
            <person name="Morgado L.N."/>
            <person name="Niskanen T."/>
            <person name="Noordeloos M.E."/>
            <person name="Ohm R.A."/>
            <person name="Ortiz-Santana B."/>
            <person name="Ovrebo C."/>
            <person name="Racz N."/>
            <person name="Riley R."/>
            <person name="Savchenko A."/>
            <person name="Shiryaev A."/>
            <person name="Soop K."/>
            <person name="Spirin V."/>
            <person name="Szebenyi C."/>
            <person name="Tomsovsky M."/>
            <person name="Tulloss R.E."/>
            <person name="Uehling J."/>
            <person name="Grigoriev I.V."/>
            <person name="Vagvolgyi C."/>
            <person name="Papp T."/>
            <person name="Martin F.M."/>
            <person name="Miettinen O."/>
            <person name="Hibbett D.S."/>
            <person name="Nagy L.G."/>
        </authorList>
    </citation>
    <scope>NUCLEOTIDE SEQUENCE [LARGE SCALE GENOMIC DNA]</scope>
    <source>
        <strain evidence="1 2">CBS 121175</strain>
    </source>
</reference>
<dbReference type="AlphaFoldDB" id="A0A5C3KK31"/>
<dbReference type="Proteomes" id="UP000307440">
    <property type="component" value="Unassembled WGS sequence"/>
</dbReference>
<evidence type="ECO:0000313" key="2">
    <source>
        <dbReference type="Proteomes" id="UP000307440"/>
    </source>
</evidence>
<evidence type="ECO:0008006" key="3">
    <source>
        <dbReference type="Google" id="ProtNLM"/>
    </source>
</evidence>
<dbReference type="PANTHER" id="PTHR19959">
    <property type="entry name" value="KINESIN LIGHT CHAIN"/>
    <property type="match status" value="1"/>
</dbReference>
<proteinExistence type="predicted"/>
<evidence type="ECO:0000313" key="1">
    <source>
        <dbReference type="EMBL" id="TFK20233.1"/>
    </source>
</evidence>
<organism evidence="1 2">
    <name type="scientific">Coprinopsis marcescibilis</name>
    <name type="common">Agaric fungus</name>
    <name type="synonym">Psathyrella marcescibilis</name>
    <dbReference type="NCBI Taxonomy" id="230819"/>
    <lineage>
        <taxon>Eukaryota</taxon>
        <taxon>Fungi</taxon>
        <taxon>Dikarya</taxon>
        <taxon>Basidiomycota</taxon>
        <taxon>Agaricomycotina</taxon>
        <taxon>Agaricomycetes</taxon>
        <taxon>Agaricomycetidae</taxon>
        <taxon>Agaricales</taxon>
        <taxon>Agaricineae</taxon>
        <taxon>Psathyrellaceae</taxon>
        <taxon>Coprinopsis</taxon>
    </lineage>
</organism>
<dbReference type="EMBL" id="ML210307">
    <property type="protein sequence ID" value="TFK20233.1"/>
    <property type="molecule type" value="Genomic_DNA"/>
</dbReference>
<gene>
    <name evidence="1" type="ORF">FA15DRAFT_673657</name>
</gene>
<name>A0A5C3KK31_COPMA</name>
<keyword evidence="2" id="KW-1185">Reference proteome</keyword>